<reference evidence="1 2" key="1">
    <citation type="submission" date="2020-05" db="EMBL/GenBank/DDBJ databases">
        <title>Identification and distribution of gene clusters putatively required for synthesis of sphingolipid metabolism inhibitors in phylogenetically diverse species of the filamentous fungus Fusarium.</title>
        <authorList>
            <person name="Kim H.-S."/>
            <person name="Busman M."/>
            <person name="Brown D.W."/>
            <person name="Divon H."/>
            <person name="Uhlig S."/>
            <person name="Proctor R.H."/>
        </authorList>
    </citation>
    <scope>NUCLEOTIDE SEQUENCE [LARGE SCALE GENOMIC DNA]</scope>
    <source>
        <strain evidence="1 2">NRRL 25211</strain>
    </source>
</reference>
<gene>
    <name evidence="1" type="ORF">FPANT_6040</name>
</gene>
<dbReference type="Proteomes" id="UP000544095">
    <property type="component" value="Unassembled WGS sequence"/>
</dbReference>
<dbReference type="GO" id="GO:0016301">
    <property type="term" value="F:kinase activity"/>
    <property type="evidence" value="ECO:0007669"/>
    <property type="project" value="UniProtKB-KW"/>
</dbReference>
<name>A0A8H5LG53_9HYPO</name>
<dbReference type="AlphaFoldDB" id="A0A8H5LG53"/>
<proteinExistence type="predicted"/>
<keyword evidence="1" id="KW-0808">Transferase</keyword>
<evidence type="ECO:0000313" key="1">
    <source>
        <dbReference type="EMBL" id="KAF5590326.1"/>
    </source>
</evidence>
<keyword evidence="1" id="KW-0418">Kinase</keyword>
<dbReference type="EMBL" id="JAAOAR010000292">
    <property type="protein sequence ID" value="KAF5590326.1"/>
    <property type="molecule type" value="Genomic_DNA"/>
</dbReference>
<evidence type="ECO:0000313" key="2">
    <source>
        <dbReference type="Proteomes" id="UP000544095"/>
    </source>
</evidence>
<sequence>MDQPIHIKLRIDHWFESKIPSPGDTLFVEVLHTFPGTTSPVKVVEFNNQGITERAVLKLYDRTHPGRLRKFEAPSLLLEREYRSWVRQGSLRDFIPTLEQAWKTYDPQDAIDYVSYNRENVDIPYFIKERFEAGVWYEFNRRRKTESMAYAQLRSIQGTKIPHLYANVRIPLSFIDKDYKATPEEEEFLYVPGILLQYYECQKLSELYLPGMAHAEWARLAQRTVNAIHDINRFGIVFSNYNNNAIFRRENDEPYIIDFAEALFTKDLIEAWIKGLRQRRGSEVTDYPPWRMDVGYWEMVKVYRNPQSFADAFFTQLSGCTLPDYPRIIEEITLGALGGAS</sequence>
<accession>A0A8H5LG53</accession>
<organism evidence="1 2">
    <name type="scientific">Fusarium pseudoanthophilum</name>
    <dbReference type="NCBI Taxonomy" id="48495"/>
    <lineage>
        <taxon>Eukaryota</taxon>
        <taxon>Fungi</taxon>
        <taxon>Dikarya</taxon>
        <taxon>Ascomycota</taxon>
        <taxon>Pezizomycotina</taxon>
        <taxon>Sordariomycetes</taxon>
        <taxon>Hypocreomycetidae</taxon>
        <taxon>Hypocreales</taxon>
        <taxon>Nectriaceae</taxon>
        <taxon>Fusarium</taxon>
        <taxon>Fusarium fujikuroi species complex</taxon>
    </lineage>
</organism>
<protein>
    <submittedName>
        <fullName evidence="1">Serine threonine kinase fnkB</fullName>
    </submittedName>
</protein>
<comment type="caution">
    <text evidence="1">The sequence shown here is derived from an EMBL/GenBank/DDBJ whole genome shotgun (WGS) entry which is preliminary data.</text>
</comment>
<keyword evidence="2" id="KW-1185">Reference proteome</keyword>